<dbReference type="PROSITE" id="PS00211">
    <property type="entry name" value="ABC_TRANSPORTER_1"/>
    <property type="match status" value="1"/>
</dbReference>
<dbReference type="CDD" id="cd03235">
    <property type="entry name" value="ABC_Metallic_Cations"/>
    <property type="match status" value="1"/>
</dbReference>
<gene>
    <name evidence="6" type="ORF">FYJ80_04945</name>
</gene>
<keyword evidence="3" id="KW-0547">Nucleotide-binding</keyword>
<dbReference type="EMBL" id="VUNN01000006">
    <property type="protein sequence ID" value="MSU06122.1"/>
    <property type="molecule type" value="Genomic_DNA"/>
</dbReference>
<dbReference type="PANTHER" id="PTHR42734">
    <property type="entry name" value="METAL TRANSPORT SYSTEM ATP-BINDING PROTEIN TM_0124-RELATED"/>
    <property type="match status" value="1"/>
</dbReference>
<comment type="caution">
    <text evidence="6">The sequence shown here is derived from an EMBL/GenBank/DDBJ whole genome shotgun (WGS) entry which is preliminary data.</text>
</comment>
<name>A0A7X2PC96_9SPIO</name>
<dbReference type="SMART" id="SM00382">
    <property type="entry name" value="AAA"/>
    <property type="match status" value="1"/>
</dbReference>
<evidence type="ECO:0000256" key="1">
    <source>
        <dbReference type="ARBA" id="ARBA00005417"/>
    </source>
</evidence>
<evidence type="ECO:0000256" key="4">
    <source>
        <dbReference type="ARBA" id="ARBA00022840"/>
    </source>
</evidence>
<dbReference type="AlphaFoldDB" id="A0A7X2PC96"/>
<dbReference type="InterPro" id="IPR050153">
    <property type="entry name" value="Metal_Ion_Import_ABC"/>
</dbReference>
<dbReference type="Proteomes" id="UP000460549">
    <property type="component" value="Unassembled WGS sequence"/>
</dbReference>
<dbReference type="RefSeq" id="WP_154425098.1">
    <property type="nucleotide sequence ID" value="NZ_VUNN01000006.1"/>
</dbReference>
<protein>
    <submittedName>
        <fullName evidence="6">ABC transporter ATP-binding protein</fullName>
    </submittedName>
</protein>
<keyword evidence="2" id="KW-0813">Transport</keyword>
<organism evidence="6 7">
    <name type="scientific">Bullifex porci</name>
    <dbReference type="NCBI Taxonomy" id="2606638"/>
    <lineage>
        <taxon>Bacteria</taxon>
        <taxon>Pseudomonadati</taxon>
        <taxon>Spirochaetota</taxon>
        <taxon>Spirochaetia</taxon>
        <taxon>Spirochaetales</taxon>
        <taxon>Spirochaetaceae</taxon>
        <taxon>Bullifex</taxon>
    </lineage>
</organism>
<comment type="similarity">
    <text evidence="1">Belongs to the ABC transporter superfamily.</text>
</comment>
<accession>A0A7X2PC96</accession>
<dbReference type="InterPro" id="IPR003439">
    <property type="entry name" value="ABC_transporter-like_ATP-bd"/>
</dbReference>
<dbReference type="SUPFAM" id="SSF52540">
    <property type="entry name" value="P-loop containing nucleoside triphosphate hydrolases"/>
    <property type="match status" value="1"/>
</dbReference>
<dbReference type="PANTHER" id="PTHR42734:SF17">
    <property type="entry name" value="METAL TRANSPORT SYSTEM ATP-BINDING PROTEIN TM_0124-RELATED"/>
    <property type="match status" value="1"/>
</dbReference>
<dbReference type="InterPro" id="IPR027417">
    <property type="entry name" value="P-loop_NTPase"/>
</dbReference>
<dbReference type="GO" id="GO:0016887">
    <property type="term" value="F:ATP hydrolysis activity"/>
    <property type="evidence" value="ECO:0007669"/>
    <property type="project" value="InterPro"/>
</dbReference>
<dbReference type="Gene3D" id="3.40.50.300">
    <property type="entry name" value="P-loop containing nucleotide triphosphate hydrolases"/>
    <property type="match status" value="1"/>
</dbReference>
<dbReference type="InterPro" id="IPR017871">
    <property type="entry name" value="ABC_transporter-like_CS"/>
</dbReference>
<evidence type="ECO:0000313" key="7">
    <source>
        <dbReference type="Proteomes" id="UP000460549"/>
    </source>
</evidence>
<keyword evidence="4 6" id="KW-0067">ATP-binding</keyword>
<evidence type="ECO:0000256" key="3">
    <source>
        <dbReference type="ARBA" id="ARBA00022741"/>
    </source>
</evidence>
<proteinExistence type="inferred from homology"/>
<feature type="domain" description="ABC transporter" evidence="5">
    <location>
        <begin position="5"/>
        <end position="230"/>
    </location>
</feature>
<reference evidence="6 7" key="1">
    <citation type="submission" date="2019-08" db="EMBL/GenBank/DDBJ databases">
        <title>In-depth cultivation of the pig gut microbiome towards novel bacterial diversity and tailored functional studies.</title>
        <authorList>
            <person name="Wylensek D."/>
            <person name="Hitch T.C.A."/>
            <person name="Clavel T."/>
        </authorList>
    </citation>
    <scope>NUCLEOTIDE SEQUENCE [LARGE SCALE GENOMIC DNA]</scope>
    <source>
        <strain evidence="6 7">NM-380-WT-3C1</strain>
    </source>
</reference>
<keyword evidence="7" id="KW-1185">Reference proteome</keyword>
<dbReference type="PROSITE" id="PS50893">
    <property type="entry name" value="ABC_TRANSPORTER_2"/>
    <property type="match status" value="1"/>
</dbReference>
<dbReference type="InterPro" id="IPR003593">
    <property type="entry name" value="AAA+_ATPase"/>
</dbReference>
<dbReference type="GO" id="GO:0005524">
    <property type="term" value="F:ATP binding"/>
    <property type="evidence" value="ECO:0007669"/>
    <property type="project" value="UniProtKB-KW"/>
</dbReference>
<evidence type="ECO:0000256" key="2">
    <source>
        <dbReference type="ARBA" id="ARBA00022448"/>
    </source>
</evidence>
<evidence type="ECO:0000259" key="5">
    <source>
        <dbReference type="PROSITE" id="PS50893"/>
    </source>
</evidence>
<evidence type="ECO:0000313" key="6">
    <source>
        <dbReference type="EMBL" id="MSU06122.1"/>
    </source>
</evidence>
<dbReference type="Pfam" id="PF00005">
    <property type="entry name" value="ABC_tran"/>
    <property type="match status" value="1"/>
</dbReference>
<sequence length="234" mass="26046">MNTLITGKNITLGYEDQIVARNIDFSVSEGDYLCILGDNGAGKSTLVKAILNLHEPLSGELKFSFDRSKIGYLPQRSQIQRDFPSSVYEVVLSGCVNSLKGRFFYSKEDKKRAYENMDKMDIKRLEKQPFALLSGGQQQRVLLARALCAAKKVLLLDEPVAGLDSHTSSELYKTIDDLNNDGMTIIMVTHDVHPAINSASTILHLGKAFFFGAKDDYFSSSVGKRYLEESGHHD</sequence>